<gene>
    <name evidence="3" type="ORF">U0042_08350</name>
</gene>
<evidence type="ECO:0000256" key="1">
    <source>
        <dbReference type="ARBA" id="ARBA00022729"/>
    </source>
</evidence>
<dbReference type="InterPro" id="IPR051398">
    <property type="entry name" value="Polysacch_Deacetylase"/>
</dbReference>
<dbReference type="Proteomes" id="UP001325479">
    <property type="component" value="Chromosome"/>
</dbReference>
<proteinExistence type="predicted"/>
<evidence type="ECO:0000313" key="4">
    <source>
        <dbReference type="Proteomes" id="UP001325479"/>
    </source>
</evidence>
<dbReference type="RefSeq" id="WP_114810544.1">
    <property type="nucleotide sequence ID" value="NZ_CP139965.1"/>
</dbReference>
<dbReference type="GO" id="GO:0016787">
    <property type="term" value="F:hydrolase activity"/>
    <property type="evidence" value="ECO:0007669"/>
    <property type="project" value="UniProtKB-KW"/>
</dbReference>
<dbReference type="PROSITE" id="PS51677">
    <property type="entry name" value="NODB"/>
    <property type="match status" value="1"/>
</dbReference>
<name>A0ABZ0WQK4_9BURK</name>
<feature type="domain" description="NodB homology" evidence="2">
    <location>
        <begin position="124"/>
        <end position="305"/>
    </location>
</feature>
<evidence type="ECO:0000313" key="3">
    <source>
        <dbReference type="EMBL" id="WQD79677.1"/>
    </source>
</evidence>
<accession>A0ABZ0WQK4</accession>
<dbReference type="SUPFAM" id="SSF88713">
    <property type="entry name" value="Glycoside hydrolase/deacetylase"/>
    <property type="match status" value="1"/>
</dbReference>
<dbReference type="Pfam" id="PF01522">
    <property type="entry name" value="Polysacc_deac_1"/>
    <property type="match status" value="1"/>
</dbReference>
<protein>
    <submittedName>
        <fullName evidence="3">Polysaccharide deacetylase family protein</fullName>
        <ecNumber evidence="3">3.-.-.-</ecNumber>
    </submittedName>
</protein>
<dbReference type="InterPro" id="IPR011330">
    <property type="entry name" value="Glyco_hydro/deAcase_b/a-brl"/>
</dbReference>
<dbReference type="InterPro" id="IPR002509">
    <property type="entry name" value="NODB_dom"/>
</dbReference>
<dbReference type="PANTHER" id="PTHR34216">
    <property type="match status" value="1"/>
</dbReference>
<keyword evidence="1" id="KW-0732">Signal</keyword>
<dbReference type="CDD" id="cd10918">
    <property type="entry name" value="CE4_NodB_like_5s_6s"/>
    <property type="match status" value="1"/>
</dbReference>
<dbReference type="PANTHER" id="PTHR34216:SF7">
    <property type="entry name" value="POLY-BETA-1,6-N-ACETYL-D-GLUCOSAMINE N-DEACETYLASE"/>
    <property type="match status" value="1"/>
</dbReference>
<reference evidence="3 4" key="1">
    <citation type="submission" date="2023-12" db="EMBL/GenBank/DDBJ databases">
        <title>Genome sequencing and assembly of bacterial species from a model synthetic community.</title>
        <authorList>
            <person name="Hogle S.L."/>
        </authorList>
    </citation>
    <scope>NUCLEOTIDE SEQUENCE [LARGE SCALE GENOMIC DNA]</scope>
    <source>
        <strain evidence="3 4">HAMBI 2494</strain>
    </source>
</reference>
<organism evidence="3 4">
    <name type="scientific">Paraburkholderia kururiensis</name>
    <dbReference type="NCBI Taxonomy" id="984307"/>
    <lineage>
        <taxon>Bacteria</taxon>
        <taxon>Pseudomonadati</taxon>
        <taxon>Pseudomonadota</taxon>
        <taxon>Betaproteobacteria</taxon>
        <taxon>Burkholderiales</taxon>
        <taxon>Burkholderiaceae</taxon>
        <taxon>Paraburkholderia</taxon>
    </lineage>
</organism>
<keyword evidence="3" id="KW-0378">Hydrolase</keyword>
<dbReference type="EC" id="3.-.-.-" evidence="3"/>
<keyword evidence="4" id="KW-1185">Reference proteome</keyword>
<evidence type="ECO:0000259" key="2">
    <source>
        <dbReference type="PROSITE" id="PS51677"/>
    </source>
</evidence>
<dbReference type="EMBL" id="CP139965">
    <property type="protein sequence ID" value="WQD79677.1"/>
    <property type="molecule type" value="Genomic_DNA"/>
</dbReference>
<sequence>MAWAGGAGGAPSGSAPDPQGTREVAILVYHRFAETAEDSMTVRTQTFEAQLRFLREHGYQFVPLRDVVAWLRAQREEADGADANAPASAAASASANVAADVAASAPAGARTSARTSAPVTLPLKAVALTVDDGHHSVYDVMLPIVQREHLPVTLFVYPSAVSNAPYALTWNQLRTLHDTGLFDVQSHTWWHPNFNVERRRQAPEEFRRFVLTQFRHSRERIEAEVGTDVDMLAWPFGVYDEELMTLAREAGYQAAFTLEAHKVTPRARMLAMPRFLMVDACTPAVLARLLGETVTPAVPSGESAR</sequence>
<dbReference type="Gene3D" id="3.20.20.370">
    <property type="entry name" value="Glycoside hydrolase/deacetylase"/>
    <property type="match status" value="1"/>
</dbReference>